<accession>A0A420JC34</accession>
<dbReference type="Proteomes" id="UP000285326">
    <property type="component" value="Unassembled WGS sequence"/>
</dbReference>
<evidence type="ECO:0000313" key="3">
    <source>
        <dbReference type="Proteomes" id="UP000285326"/>
    </source>
</evidence>
<dbReference type="AlphaFoldDB" id="A0A420JC34"/>
<reference evidence="2 3" key="1">
    <citation type="journal article" date="2018" name="BMC Genomics">
        <title>Comparative genome analyses reveal sequence features reflecting distinct modes of host-adaptation between dicot and monocot powdery mildew.</title>
        <authorList>
            <person name="Wu Y."/>
            <person name="Ma X."/>
            <person name="Pan Z."/>
            <person name="Kale S.D."/>
            <person name="Song Y."/>
            <person name="King H."/>
            <person name="Zhang Q."/>
            <person name="Presley C."/>
            <person name="Deng X."/>
            <person name="Wei C.I."/>
            <person name="Xiao S."/>
        </authorList>
    </citation>
    <scope>NUCLEOTIDE SEQUENCE [LARGE SCALE GENOMIC DNA]</scope>
    <source>
        <strain evidence="2">UMSG1</strain>
    </source>
</reference>
<name>A0A420JC34_9PEZI</name>
<evidence type="ECO:0000259" key="1">
    <source>
        <dbReference type="Pfam" id="PF22936"/>
    </source>
</evidence>
<dbReference type="Pfam" id="PF22936">
    <property type="entry name" value="Pol_BBD"/>
    <property type="match status" value="1"/>
</dbReference>
<protein>
    <recommendedName>
        <fullName evidence="1">Retrovirus-related Pol polyprotein from transposon TNT 1-94-like beta-barrel domain-containing protein</fullName>
    </recommendedName>
</protein>
<sequence>NFHLRDKWIIDNGADTHVTNATCNFEETRKAGADELLYAGKGAYKITSYGNVKLPLRSHMPSEYLLLTNVAFVPGFMTNCVSLDKLTEANIHWSSKNPSILERDGDLEPFCYLYQSGSHLIFESPRPRIALATEAKRLSMKKRTVKITAQKAHRIMGHAGHETIGKLQENCDGIEIDYNISCPKILECSTCECSKAHEIVSRRKDVEFPAPPGAVFYRMNQDIIQYEPSYNGHEYATHSQCETTRYAFLDTHRSKSEACKASINQILKAENLFDTRTKFIKTDGEALFNSKKWVNFINS</sequence>
<comment type="caution">
    <text evidence="2">The sequence shown here is derived from an EMBL/GenBank/DDBJ whole genome shotgun (WGS) entry which is preliminary data.</text>
</comment>
<organism evidence="2 3">
    <name type="scientific">Golovinomyces cichoracearum</name>
    <dbReference type="NCBI Taxonomy" id="62708"/>
    <lineage>
        <taxon>Eukaryota</taxon>
        <taxon>Fungi</taxon>
        <taxon>Dikarya</taxon>
        <taxon>Ascomycota</taxon>
        <taxon>Pezizomycotina</taxon>
        <taxon>Leotiomycetes</taxon>
        <taxon>Erysiphales</taxon>
        <taxon>Erysiphaceae</taxon>
        <taxon>Golovinomyces</taxon>
    </lineage>
</organism>
<dbReference type="EMBL" id="MCBS01010466">
    <property type="protein sequence ID" value="RKF84359.1"/>
    <property type="molecule type" value="Genomic_DNA"/>
</dbReference>
<proteinExistence type="predicted"/>
<feature type="non-terminal residue" evidence="2">
    <location>
        <position position="1"/>
    </location>
</feature>
<feature type="domain" description="Retrovirus-related Pol polyprotein from transposon TNT 1-94-like beta-barrel" evidence="1">
    <location>
        <begin position="8"/>
        <end position="90"/>
    </location>
</feature>
<evidence type="ECO:0000313" key="2">
    <source>
        <dbReference type="EMBL" id="RKF84359.1"/>
    </source>
</evidence>
<dbReference type="InterPro" id="IPR054722">
    <property type="entry name" value="PolX-like_BBD"/>
</dbReference>
<gene>
    <name evidence="2" type="ORF">GcM1_104003</name>
</gene>